<name>A0A5M3WU01_9ACTN</name>
<reference evidence="3 4" key="1">
    <citation type="submission" date="2019-10" db="EMBL/GenBank/DDBJ databases">
        <title>Whole genome shotgun sequence of Acrocarpospora macrocephala NBRC 16266.</title>
        <authorList>
            <person name="Ichikawa N."/>
            <person name="Kimura A."/>
            <person name="Kitahashi Y."/>
            <person name="Komaki H."/>
            <person name="Oguchi A."/>
        </authorList>
    </citation>
    <scope>NUCLEOTIDE SEQUENCE [LARGE SCALE GENOMIC DNA]</scope>
    <source>
        <strain evidence="3 4">NBRC 16266</strain>
    </source>
</reference>
<dbReference type="Gene3D" id="1.10.30.50">
    <property type="match status" value="1"/>
</dbReference>
<gene>
    <name evidence="3" type="ORF">Amac_036900</name>
</gene>
<dbReference type="GO" id="GO:0004519">
    <property type="term" value="F:endonuclease activity"/>
    <property type="evidence" value="ECO:0007669"/>
    <property type="project" value="InterPro"/>
</dbReference>
<feature type="region of interest" description="Disordered" evidence="1">
    <location>
        <begin position="42"/>
        <end position="78"/>
    </location>
</feature>
<dbReference type="InterPro" id="IPR002711">
    <property type="entry name" value="HNH"/>
</dbReference>
<dbReference type="Pfam" id="PF01844">
    <property type="entry name" value="HNH"/>
    <property type="match status" value="1"/>
</dbReference>
<feature type="domain" description="HNH nuclease" evidence="2">
    <location>
        <begin position="270"/>
        <end position="321"/>
    </location>
</feature>
<dbReference type="Pfam" id="PF14239">
    <property type="entry name" value="RRXRR"/>
    <property type="match status" value="1"/>
</dbReference>
<dbReference type="CDD" id="cd00085">
    <property type="entry name" value="HNHc"/>
    <property type="match status" value="1"/>
</dbReference>
<evidence type="ECO:0000313" key="3">
    <source>
        <dbReference type="EMBL" id="GES10093.1"/>
    </source>
</evidence>
<evidence type="ECO:0000256" key="1">
    <source>
        <dbReference type="SAM" id="MobiDB-lite"/>
    </source>
</evidence>
<dbReference type="AlphaFoldDB" id="A0A5M3WU01"/>
<accession>A0A5M3WU01</accession>
<dbReference type="InterPro" id="IPR025938">
    <property type="entry name" value="RRXRR_dom"/>
</dbReference>
<organism evidence="3 4">
    <name type="scientific">Acrocarpospora macrocephala</name>
    <dbReference type="NCBI Taxonomy" id="150177"/>
    <lineage>
        <taxon>Bacteria</taxon>
        <taxon>Bacillati</taxon>
        <taxon>Actinomycetota</taxon>
        <taxon>Actinomycetes</taxon>
        <taxon>Streptosporangiales</taxon>
        <taxon>Streptosporangiaceae</taxon>
        <taxon>Acrocarpospora</taxon>
    </lineage>
</organism>
<keyword evidence="4" id="KW-1185">Reference proteome</keyword>
<dbReference type="PANTHER" id="PTHR33877">
    <property type="entry name" value="SLL1193 PROTEIN"/>
    <property type="match status" value="1"/>
</dbReference>
<dbReference type="InterPro" id="IPR052892">
    <property type="entry name" value="NA-targeting_endonuclease"/>
</dbReference>
<proteinExistence type="predicted"/>
<dbReference type="InterPro" id="IPR003615">
    <property type="entry name" value="HNH_nuc"/>
</dbReference>
<dbReference type="InterPro" id="IPR047693">
    <property type="entry name" value="RNA-guided_IscB-like"/>
</dbReference>
<dbReference type="PANTHER" id="PTHR33877:SF2">
    <property type="entry name" value="OS07G0170200 PROTEIN"/>
    <property type="match status" value="1"/>
</dbReference>
<dbReference type="Proteomes" id="UP000331127">
    <property type="component" value="Unassembled WGS sequence"/>
</dbReference>
<dbReference type="SMART" id="SM00507">
    <property type="entry name" value="HNHc"/>
    <property type="match status" value="1"/>
</dbReference>
<dbReference type="GO" id="GO:0008270">
    <property type="term" value="F:zinc ion binding"/>
    <property type="evidence" value="ECO:0007669"/>
    <property type="project" value="InterPro"/>
</dbReference>
<evidence type="ECO:0000313" key="4">
    <source>
        <dbReference type="Proteomes" id="UP000331127"/>
    </source>
</evidence>
<sequence>MTTFHVSEQTHQAVLPQRLALESVGADNPEGGDETAYRLPTLPGAGVEHGRGEIGSGGTRLLRRHPEPSSDGKGAARKGATHPVVFVLDKHGHPLDPCHPARARRLLAAGQAVVVRHTPFVIRLRDRVAADSTVQGVQVGIDPGSKHTGIAVFTERGEDRAGKYSIQLDHRGGQIRDKLTARAALRGGRRSRTLRYRAPRFNNRTKPKGWLAPSLRHRVDTTMSWVTRLSRWAPVRAVHVERVAFDTHTLTAGRPLQGVEYQQGTLAGYEVREYLLAKWGRTCAYCGATGVPLNIDHIHPRSRGGSDRVGNLTLACIPCNQTKNATPIEEFLKSKPALLAKLLKHAKAPLRDAAAVNATRWALWRTLAATGLPVATSSGGRTKWNRSRTGAPKSHTLDALHVGHLDAVTGWPSVVLVVKATGRGTYCRTRTDKYGFPRLRLPRVKQVHGYATGDLVRAVVPSGKNAGTHVGRVAVRSTGKFNITTAHGTRQGTHHRHVRLLQRADGYAYTSQGETHATGRSGLEGPPAPVSSPG</sequence>
<feature type="region of interest" description="Disordered" evidence="1">
    <location>
        <begin position="511"/>
        <end position="534"/>
    </location>
</feature>
<protein>
    <recommendedName>
        <fullName evidence="2">HNH nuclease domain-containing protein</fullName>
    </recommendedName>
</protein>
<comment type="caution">
    <text evidence="3">The sequence shown here is derived from an EMBL/GenBank/DDBJ whole genome shotgun (WGS) entry which is preliminary data.</text>
</comment>
<dbReference type="EMBL" id="BLAE01000019">
    <property type="protein sequence ID" value="GES10093.1"/>
    <property type="molecule type" value="Genomic_DNA"/>
</dbReference>
<dbReference type="NCBIfam" id="NF040563">
    <property type="entry name" value="guided_IscB"/>
    <property type="match status" value="1"/>
</dbReference>
<dbReference type="GO" id="GO:0003676">
    <property type="term" value="F:nucleic acid binding"/>
    <property type="evidence" value="ECO:0007669"/>
    <property type="project" value="InterPro"/>
</dbReference>
<evidence type="ECO:0000259" key="2">
    <source>
        <dbReference type="SMART" id="SM00507"/>
    </source>
</evidence>